<keyword evidence="2" id="KW-1185">Reference proteome</keyword>
<protein>
    <submittedName>
        <fullName evidence="1">Uncharacterized protein</fullName>
    </submittedName>
</protein>
<accession>T1GZJ3</accession>
<proteinExistence type="predicted"/>
<dbReference type="AlphaFoldDB" id="T1GZJ3"/>
<reference evidence="1" key="2">
    <citation type="submission" date="2015-06" db="UniProtKB">
        <authorList>
            <consortium name="EnsemblMetazoa"/>
        </authorList>
    </citation>
    <scope>IDENTIFICATION</scope>
</reference>
<dbReference type="EnsemblMetazoa" id="MESCA009296-RA">
    <property type="protein sequence ID" value="MESCA009296-PA"/>
    <property type="gene ID" value="MESCA009296"/>
</dbReference>
<reference evidence="2" key="1">
    <citation type="submission" date="2013-02" db="EMBL/GenBank/DDBJ databases">
        <authorList>
            <person name="Hughes D."/>
        </authorList>
    </citation>
    <scope>NUCLEOTIDE SEQUENCE</scope>
    <source>
        <strain>Durham</strain>
        <strain evidence="2">NC isolate 2 -- Noor lab</strain>
    </source>
</reference>
<evidence type="ECO:0000313" key="1">
    <source>
        <dbReference type="EnsemblMetazoa" id="MESCA009296-PA"/>
    </source>
</evidence>
<organism evidence="1 2">
    <name type="scientific">Megaselia scalaris</name>
    <name type="common">Humpbacked fly</name>
    <name type="synonym">Phora scalaris</name>
    <dbReference type="NCBI Taxonomy" id="36166"/>
    <lineage>
        <taxon>Eukaryota</taxon>
        <taxon>Metazoa</taxon>
        <taxon>Ecdysozoa</taxon>
        <taxon>Arthropoda</taxon>
        <taxon>Hexapoda</taxon>
        <taxon>Insecta</taxon>
        <taxon>Pterygota</taxon>
        <taxon>Neoptera</taxon>
        <taxon>Endopterygota</taxon>
        <taxon>Diptera</taxon>
        <taxon>Brachycera</taxon>
        <taxon>Muscomorpha</taxon>
        <taxon>Platypezoidea</taxon>
        <taxon>Phoridae</taxon>
        <taxon>Megaseliini</taxon>
        <taxon>Megaselia</taxon>
    </lineage>
</organism>
<sequence length="57" mass="6199">MAMVTIAMEVPGMITMAVIVVEIMVTEAMTTPDHPVDMAMVNTIVILISKPPLLIHH</sequence>
<evidence type="ECO:0000313" key="2">
    <source>
        <dbReference type="Proteomes" id="UP000015102"/>
    </source>
</evidence>
<dbReference type="HOGENOM" id="CLU_3002473_0_0_1"/>
<dbReference type="EMBL" id="CAQQ02180755">
    <property type="status" value="NOT_ANNOTATED_CDS"/>
    <property type="molecule type" value="Genomic_DNA"/>
</dbReference>
<dbReference type="Proteomes" id="UP000015102">
    <property type="component" value="Unassembled WGS sequence"/>
</dbReference>
<name>T1GZJ3_MEGSC</name>